<feature type="region of interest" description="Disordered" evidence="1">
    <location>
        <begin position="622"/>
        <end position="643"/>
    </location>
</feature>
<feature type="domain" description="Predicted membrane protein YciQ-like C-terminal" evidence="4">
    <location>
        <begin position="278"/>
        <end position="434"/>
    </location>
</feature>
<dbReference type="Pfam" id="PF20990">
    <property type="entry name" value="DUF2207_C"/>
    <property type="match status" value="2"/>
</dbReference>
<protein>
    <recommendedName>
        <fullName evidence="7">DUF2207 domain-containing protein</fullName>
    </recommendedName>
</protein>
<name>A0A1G2AVL8_9BACT</name>
<organism evidence="5 6">
    <name type="scientific">Candidatus Kerfeldbacteria bacterium RIFCSPHIGHO2_02_FULL_42_14</name>
    <dbReference type="NCBI Taxonomy" id="1798540"/>
    <lineage>
        <taxon>Bacteria</taxon>
        <taxon>Candidatus Kerfeldiibacteriota</taxon>
    </lineage>
</organism>
<sequence length="643" mass="72410">MLKQGYKISVLLSLVFFVFLLISQAHAISERIFSFTSDITVQEDGSMIVTETIQVFAIGDSIKRGIFRDFPTLYRDRGFHKSVSFQVQKVLKDNKPEPYFLETLANGKRLYIGEENVFLKPGVYTYSITYATDRQLGFFETHDELYWNVTGNDWAFPIEKAEAFVHLPSAVPFEKITTTAYTGSTGDRGTDYTFEKAADNTLHFTAIRMLHNGEGLTIVVGWPKGFIAEPSQQLRWQYFLTDNRGLLIAGVGFLILVIYYIIAWVCVGRDPRRNIIVPQYTPPQQFSPAALRFVAHMRYDNKIFAATLIDLCVKGILRIEEKQHTYTVHRIRDDIAKLYEEEQKFLDKLFPSGHRSLKLKNTNHLIISEAQKTLKKILRDRLQSEFFRLNIPWFLLGVFISLSTSVIGFMLTSQGNLTAFGSGIIIAFIFINALLIKQSLRLIRLARFQKAKRRHYIFAVFASGCLNLVLTGVGIILIVAFYQEASLWLGFVVFASVGIHAIFYRVLRQRTFAGRKLVDEIEGFRLFLSMTEKDRLNFHNPPERTPELFEKYLPYAIALDVEHAWAEQFTDVLVKASQEEATYTPMWYAGANFQAINPALFASSLGNSFSSSIASASHAPSSSSGFGGSGGSGGGGGGGGGGW</sequence>
<accession>A0A1G2AVL8</accession>
<evidence type="ECO:0000313" key="6">
    <source>
        <dbReference type="Proteomes" id="UP000177165"/>
    </source>
</evidence>
<feature type="transmembrane region" description="Helical" evidence="2">
    <location>
        <begin position="391"/>
        <end position="411"/>
    </location>
</feature>
<keyword evidence="2" id="KW-1133">Transmembrane helix</keyword>
<feature type="transmembrane region" description="Helical" evidence="2">
    <location>
        <begin position="488"/>
        <end position="507"/>
    </location>
</feature>
<gene>
    <name evidence="5" type="ORF">A3B74_05240</name>
</gene>
<feature type="domain" description="DUF2207" evidence="3">
    <location>
        <begin position="32"/>
        <end position="222"/>
    </location>
</feature>
<dbReference type="Proteomes" id="UP000177165">
    <property type="component" value="Unassembled WGS sequence"/>
</dbReference>
<keyword evidence="2" id="KW-0472">Membrane</keyword>
<feature type="transmembrane region" description="Helical" evidence="2">
    <location>
        <begin position="417"/>
        <end position="436"/>
    </location>
</feature>
<evidence type="ECO:0008006" key="7">
    <source>
        <dbReference type="Google" id="ProtNLM"/>
    </source>
</evidence>
<dbReference type="InterPro" id="IPR018702">
    <property type="entry name" value="DUF2207"/>
</dbReference>
<dbReference type="InterPro" id="IPR048389">
    <property type="entry name" value="YciQ-like_C"/>
</dbReference>
<feature type="transmembrane region" description="Helical" evidence="2">
    <location>
        <begin position="456"/>
        <end position="482"/>
    </location>
</feature>
<evidence type="ECO:0000256" key="1">
    <source>
        <dbReference type="SAM" id="MobiDB-lite"/>
    </source>
</evidence>
<dbReference type="STRING" id="1798540.A3B74_05240"/>
<feature type="transmembrane region" description="Helical" evidence="2">
    <location>
        <begin position="245"/>
        <end position="267"/>
    </location>
</feature>
<dbReference type="AlphaFoldDB" id="A0A1G2AVL8"/>
<evidence type="ECO:0000313" key="5">
    <source>
        <dbReference type="EMBL" id="OGY80030.1"/>
    </source>
</evidence>
<comment type="caution">
    <text evidence="5">The sequence shown here is derived from an EMBL/GenBank/DDBJ whole genome shotgun (WGS) entry which is preliminary data.</text>
</comment>
<keyword evidence="2" id="KW-0812">Transmembrane</keyword>
<proteinExistence type="predicted"/>
<dbReference type="EMBL" id="MHKB01000002">
    <property type="protein sequence ID" value="OGY80030.1"/>
    <property type="molecule type" value="Genomic_DNA"/>
</dbReference>
<feature type="domain" description="Predicted membrane protein YciQ-like C-terminal" evidence="4">
    <location>
        <begin position="452"/>
        <end position="569"/>
    </location>
</feature>
<evidence type="ECO:0000259" key="3">
    <source>
        <dbReference type="Pfam" id="PF09972"/>
    </source>
</evidence>
<dbReference type="Pfam" id="PF09972">
    <property type="entry name" value="DUF2207"/>
    <property type="match status" value="1"/>
</dbReference>
<reference evidence="5 6" key="1">
    <citation type="journal article" date="2016" name="Nat. Commun.">
        <title>Thousands of microbial genomes shed light on interconnected biogeochemical processes in an aquifer system.</title>
        <authorList>
            <person name="Anantharaman K."/>
            <person name="Brown C.T."/>
            <person name="Hug L.A."/>
            <person name="Sharon I."/>
            <person name="Castelle C.J."/>
            <person name="Probst A.J."/>
            <person name="Thomas B.C."/>
            <person name="Singh A."/>
            <person name="Wilkins M.J."/>
            <person name="Karaoz U."/>
            <person name="Brodie E.L."/>
            <person name="Williams K.H."/>
            <person name="Hubbard S.S."/>
            <person name="Banfield J.F."/>
        </authorList>
    </citation>
    <scope>NUCLEOTIDE SEQUENCE [LARGE SCALE GENOMIC DNA]</scope>
</reference>
<evidence type="ECO:0000259" key="4">
    <source>
        <dbReference type="Pfam" id="PF20990"/>
    </source>
</evidence>
<feature type="compositionally biased region" description="Gly residues" evidence="1">
    <location>
        <begin position="625"/>
        <end position="643"/>
    </location>
</feature>
<evidence type="ECO:0000256" key="2">
    <source>
        <dbReference type="SAM" id="Phobius"/>
    </source>
</evidence>